<evidence type="ECO:0000313" key="9">
    <source>
        <dbReference type="EMBL" id="QTL97056.1"/>
    </source>
</evidence>
<evidence type="ECO:0000313" key="10">
    <source>
        <dbReference type="Proteomes" id="UP000665020"/>
    </source>
</evidence>
<keyword evidence="10" id="KW-1185">Reference proteome</keyword>
<evidence type="ECO:0000256" key="2">
    <source>
        <dbReference type="ARBA" id="ARBA00022448"/>
    </source>
</evidence>
<gene>
    <name evidence="9" type="ORF">GM661_03220</name>
</gene>
<feature type="transmembrane region" description="Helical" evidence="8">
    <location>
        <begin position="176"/>
        <end position="199"/>
    </location>
</feature>
<evidence type="ECO:0000256" key="1">
    <source>
        <dbReference type="ARBA" id="ARBA00004651"/>
    </source>
</evidence>
<proteinExistence type="predicted"/>
<dbReference type="PANTHER" id="PTHR32196">
    <property type="entry name" value="ABC TRANSPORTER PERMEASE PROTEIN YPHD-RELATED-RELATED"/>
    <property type="match status" value="1"/>
</dbReference>
<keyword evidence="2" id="KW-0813">Transport</keyword>
<reference evidence="9" key="1">
    <citation type="submission" date="2019-12" db="EMBL/GenBank/DDBJ databases">
        <authorList>
            <person name="zhang j."/>
            <person name="sun C.M."/>
        </authorList>
    </citation>
    <scope>NUCLEOTIDE SEQUENCE</scope>
    <source>
        <strain evidence="9">NS-1</strain>
    </source>
</reference>
<sequence>MNVVKRLDIGIKIPKQVEFYVFIIIIVLSVIIQAKSGLFFTNNNIMDLLRSMIVPSIYAICALLSFVSTGGPDVSFPLIAALSSHLATTITINIGYDGSIICVFLIAVFFGLLMGALNGWIIVKYKFPTLIVTLGTSSIFSGLLLGAFGAERIALPGVMMRFARASLLTVRNAETGLSSSLPFTFLILVFLYIVIYLVLNFTMVGRGVYAVGGDEISAQRAGFAVNKIIFGVLAVNGAVAAIAGVCYTVMSRRYLPTEFAGTEMTVIAAVILGGVRLTGGVGTLRGCILGTLLLTIVSNSLILIGVSVYWQKVFVGGIIIIGTAISAIQSRRAAKLSQEREADNYAVRKEIT</sequence>
<feature type="transmembrane region" description="Helical" evidence="8">
    <location>
        <begin position="48"/>
        <end position="68"/>
    </location>
</feature>
<evidence type="ECO:0000256" key="7">
    <source>
        <dbReference type="ARBA" id="ARBA00023136"/>
    </source>
</evidence>
<feature type="transmembrane region" description="Helical" evidence="8">
    <location>
        <begin position="129"/>
        <end position="155"/>
    </location>
</feature>
<feature type="transmembrane region" description="Helical" evidence="8">
    <location>
        <begin position="74"/>
        <end position="94"/>
    </location>
</feature>
<evidence type="ECO:0000256" key="8">
    <source>
        <dbReference type="SAM" id="Phobius"/>
    </source>
</evidence>
<dbReference type="Pfam" id="PF02653">
    <property type="entry name" value="BPD_transp_2"/>
    <property type="match status" value="1"/>
</dbReference>
<keyword evidence="3" id="KW-1003">Cell membrane</keyword>
<feature type="transmembrane region" description="Helical" evidence="8">
    <location>
        <begin position="313"/>
        <end position="330"/>
    </location>
</feature>
<dbReference type="InterPro" id="IPR001851">
    <property type="entry name" value="ABC_transp_permease"/>
</dbReference>
<dbReference type="CDD" id="cd06579">
    <property type="entry name" value="TM_PBP1_transp_AraH_like"/>
    <property type="match status" value="1"/>
</dbReference>
<keyword evidence="6 8" id="KW-1133">Transmembrane helix</keyword>
<dbReference type="EMBL" id="CP046640">
    <property type="protein sequence ID" value="QTL97056.1"/>
    <property type="molecule type" value="Genomic_DNA"/>
</dbReference>
<dbReference type="AlphaFoldDB" id="A0A8A7K5S4"/>
<dbReference type="KEGG" id="ifn:GM661_03220"/>
<dbReference type="GO" id="GO:0005886">
    <property type="term" value="C:plasma membrane"/>
    <property type="evidence" value="ECO:0007669"/>
    <property type="project" value="UniProtKB-SubCell"/>
</dbReference>
<evidence type="ECO:0000256" key="5">
    <source>
        <dbReference type="ARBA" id="ARBA00022692"/>
    </source>
</evidence>
<evidence type="ECO:0000256" key="4">
    <source>
        <dbReference type="ARBA" id="ARBA00022519"/>
    </source>
</evidence>
<evidence type="ECO:0000256" key="6">
    <source>
        <dbReference type="ARBA" id="ARBA00022989"/>
    </source>
</evidence>
<dbReference type="Proteomes" id="UP000665020">
    <property type="component" value="Chromosome"/>
</dbReference>
<protein>
    <submittedName>
        <fullName evidence="9">ABC transporter permease</fullName>
    </submittedName>
</protein>
<comment type="subcellular location">
    <subcellularLocation>
        <location evidence="1">Cell membrane</location>
        <topology evidence="1">Multi-pass membrane protein</topology>
    </subcellularLocation>
</comment>
<keyword evidence="4" id="KW-0997">Cell inner membrane</keyword>
<evidence type="ECO:0000256" key="3">
    <source>
        <dbReference type="ARBA" id="ARBA00022475"/>
    </source>
</evidence>
<feature type="transmembrane region" description="Helical" evidence="8">
    <location>
        <begin position="228"/>
        <end position="250"/>
    </location>
</feature>
<name>A0A8A7K5S4_9FIRM</name>
<feature type="transmembrane region" description="Helical" evidence="8">
    <location>
        <begin position="101"/>
        <end position="123"/>
    </location>
</feature>
<keyword evidence="7 8" id="KW-0472">Membrane</keyword>
<feature type="transmembrane region" description="Helical" evidence="8">
    <location>
        <begin position="286"/>
        <end position="307"/>
    </location>
</feature>
<dbReference type="PANTHER" id="PTHR32196:SF21">
    <property type="entry name" value="ABC TRANSPORTER PERMEASE PROTEIN YPHD-RELATED"/>
    <property type="match status" value="1"/>
</dbReference>
<organism evidence="9 10">
    <name type="scientific">Iocasia fonsfrigidae</name>
    <dbReference type="NCBI Taxonomy" id="2682810"/>
    <lineage>
        <taxon>Bacteria</taxon>
        <taxon>Bacillati</taxon>
        <taxon>Bacillota</taxon>
        <taxon>Clostridia</taxon>
        <taxon>Halanaerobiales</taxon>
        <taxon>Halanaerobiaceae</taxon>
        <taxon>Iocasia</taxon>
    </lineage>
</organism>
<dbReference type="GO" id="GO:0022857">
    <property type="term" value="F:transmembrane transporter activity"/>
    <property type="evidence" value="ECO:0007669"/>
    <property type="project" value="InterPro"/>
</dbReference>
<keyword evidence="5 8" id="KW-0812">Transmembrane</keyword>
<accession>A0A8A7K5S4</accession>
<feature type="transmembrane region" description="Helical" evidence="8">
    <location>
        <begin position="20"/>
        <end position="41"/>
    </location>
</feature>